<evidence type="ECO:0008006" key="3">
    <source>
        <dbReference type="Google" id="ProtNLM"/>
    </source>
</evidence>
<accession>A0A2V1H280</accession>
<name>A0A2V1H280_9GAMM</name>
<dbReference type="AlphaFoldDB" id="A0A2V1H280"/>
<dbReference type="OrthoDB" id="5738400at2"/>
<proteinExistence type="predicted"/>
<dbReference type="RefSeq" id="WP_116687388.1">
    <property type="nucleotide sequence ID" value="NZ_CAWNYD010000004.1"/>
</dbReference>
<gene>
    <name evidence="1" type="ORF">DC094_12235</name>
</gene>
<dbReference type="SUPFAM" id="SSF48452">
    <property type="entry name" value="TPR-like"/>
    <property type="match status" value="1"/>
</dbReference>
<organism evidence="1 2">
    <name type="scientific">Pelagibaculum spongiae</name>
    <dbReference type="NCBI Taxonomy" id="2080658"/>
    <lineage>
        <taxon>Bacteria</taxon>
        <taxon>Pseudomonadati</taxon>
        <taxon>Pseudomonadota</taxon>
        <taxon>Gammaproteobacteria</taxon>
        <taxon>Oceanospirillales</taxon>
        <taxon>Pelagibaculum</taxon>
    </lineage>
</organism>
<comment type="caution">
    <text evidence="1">The sequence shown here is derived from an EMBL/GenBank/DDBJ whole genome shotgun (WGS) entry which is preliminary data.</text>
</comment>
<keyword evidence="2" id="KW-1185">Reference proteome</keyword>
<evidence type="ECO:0000313" key="2">
    <source>
        <dbReference type="Proteomes" id="UP000244906"/>
    </source>
</evidence>
<dbReference type="Proteomes" id="UP000244906">
    <property type="component" value="Unassembled WGS sequence"/>
</dbReference>
<dbReference type="EMBL" id="QDDL01000004">
    <property type="protein sequence ID" value="PVZ69006.1"/>
    <property type="molecule type" value="Genomic_DNA"/>
</dbReference>
<protein>
    <recommendedName>
        <fullName evidence="3">Bacterial transcriptional activator domain-containing protein</fullName>
    </recommendedName>
</protein>
<evidence type="ECO:0000313" key="1">
    <source>
        <dbReference type="EMBL" id="PVZ69006.1"/>
    </source>
</evidence>
<sequence>MIDGMDALLYNQVVGVSTALAIAADGNDTYATWGQYHLLDDICQQNQGTDLDHPMQWELLADFTPNVKNAILLYEKAMALAEQTQLFDYCASIKLALAECYRVQGKSQLAFRHAQFADKYAKDLSDLELRQQISQLLLELAE</sequence>
<dbReference type="InterPro" id="IPR011990">
    <property type="entry name" value="TPR-like_helical_dom_sf"/>
</dbReference>
<reference evidence="1 2" key="1">
    <citation type="submission" date="2018-04" db="EMBL/GenBank/DDBJ databases">
        <title>Thalassorhabdus spongiae gen. nov., sp. nov., isolated from a marine sponge in South-West Iceland.</title>
        <authorList>
            <person name="Knobloch S."/>
            <person name="Daussin A."/>
            <person name="Johannsson R."/>
            <person name="Marteinsson V.T."/>
        </authorList>
    </citation>
    <scope>NUCLEOTIDE SEQUENCE [LARGE SCALE GENOMIC DNA]</scope>
    <source>
        <strain evidence="1 2">Hp12</strain>
    </source>
</reference>